<protein>
    <submittedName>
        <fullName evidence="1">Uncharacterized protein</fullName>
    </submittedName>
</protein>
<reference evidence="1" key="1">
    <citation type="submission" date="2021-02" db="EMBL/GenBank/DDBJ databases">
        <authorList>
            <consortium name="DOE Joint Genome Institute"/>
            <person name="Ahrendt S."/>
            <person name="Looney B.P."/>
            <person name="Miyauchi S."/>
            <person name="Morin E."/>
            <person name="Drula E."/>
            <person name="Courty P.E."/>
            <person name="Chicoki N."/>
            <person name="Fauchery L."/>
            <person name="Kohler A."/>
            <person name="Kuo A."/>
            <person name="Labutti K."/>
            <person name="Pangilinan J."/>
            <person name="Lipzen A."/>
            <person name="Riley R."/>
            <person name="Andreopoulos W."/>
            <person name="He G."/>
            <person name="Johnson J."/>
            <person name="Barry K.W."/>
            <person name="Grigoriev I.V."/>
            <person name="Nagy L."/>
            <person name="Hibbett D."/>
            <person name="Henrissat B."/>
            <person name="Matheny P.B."/>
            <person name="Labbe J."/>
            <person name="Martin F."/>
        </authorList>
    </citation>
    <scope>NUCLEOTIDE SEQUENCE</scope>
    <source>
        <strain evidence="1">FP105234-sp</strain>
    </source>
</reference>
<reference evidence="1" key="2">
    <citation type="journal article" date="2022" name="New Phytol.">
        <title>Evolutionary transition to the ectomycorrhizal habit in the genomes of a hyperdiverse lineage of mushroom-forming fungi.</title>
        <authorList>
            <person name="Looney B."/>
            <person name="Miyauchi S."/>
            <person name="Morin E."/>
            <person name="Drula E."/>
            <person name="Courty P.E."/>
            <person name="Kohler A."/>
            <person name="Kuo A."/>
            <person name="LaButti K."/>
            <person name="Pangilinan J."/>
            <person name="Lipzen A."/>
            <person name="Riley R."/>
            <person name="Andreopoulos W."/>
            <person name="He G."/>
            <person name="Johnson J."/>
            <person name="Nolan M."/>
            <person name="Tritt A."/>
            <person name="Barry K.W."/>
            <person name="Grigoriev I.V."/>
            <person name="Nagy L.G."/>
            <person name="Hibbett D."/>
            <person name="Henrissat B."/>
            <person name="Matheny P.B."/>
            <person name="Labbe J."/>
            <person name="Martin F.M."/>
        </authorList>
    </citation>
    <scope>NUCLEOTIDE SEQUENCE</scope>
    <source>
        <strain evidence="1">FP105234-sp</strain>
    </source>
</reference>
<proteinExistence type="predicted"/>
<organism evidence="1 2">
    <name type="scientific">Auriscalpium vulgare</name>
    <dbReference type="NCBI Taxonomy" id="40419"/>
    <lineage>
        <taxon>Eukaryota</taxon>
        <taxon>Fungi</taxon>
        <taxon>Dikarya</taxon>
        <taxon>Basidiomycota</taxon>
        <taxon>Agaricomycotina</taxon>
        <taxon>Agaricomycetes</taxon>
        <taxon>Russulales</taxon>
        <taxon>Auriscalpiaceae</taxon>
        <taxon>Auriscalpium</taxon>
    </lineage>
</organism>
<evidence type="ECO:0000313" key="2">
    <source>
        <dbReference type="Proteomes" id="UP000814033"/>
    </source>
</evidence>
<name>A0ACB8S3Y2_9AGAM</name>
<comment type="caution">
    <text evidence="1">The sequence shown here is derived from an EMBL/GenBank/DDBJ whole genome shotgun (WGS) entry which is preliminary data.</text>
</comment>
<sequence length="341" mass="36947">MPNFGFYAVKKGRCPGIYNTWDECVDQVRGFPGCVYRKCRSFESAEKWMRDEELAGAPPAKPLASPPPPISRQREQQPPPPPKQPTLSNATSLTVTGPPCEAPTKPLSSSAAASTSTSIPITIPRPISTTSTRTDSEPETVYSDGSCLGNGQAGSVAGIGVWWGHDDERNLAERCPGVQTNNCAELIAIIRILETTPISFRPLIIKTDSKYSIDCVTKWLSGWRGRGWRTANGQPVKNLALIKYLAVLLDARLQESGVAVKLHHVRGHQGETGNEGADLLANRGAMLPDVPEPDWDARRLAVEARLAERQKAAAVSTAVFSADMLLDDADLQEMGKTGNFD</sequence>
<keyword evidence="2" id="KW-1185">Reference proteome</keyword>
<accession>A0ACB8S3Y2</accession>
<gene>
    <name evidence="1" type="ORF">FA95DRAFT_1580754</name>
</gene>
<dbReference type="EMBL" id="MU275854">
    <property type="protein sequence ID" value="KAI0051199.1"/>
    <property type="molecule type" value="Genomic_DNA"/>
</dbReference>
<evidence type="ECO:0000313" key="1">
    <source>
        <dbReference type="EMBL" id="KAI0051199.1"/>
    </source>
</evidence>
<dbReference type="Proteomes" id="UP000814033">
    <property type="component" value="Unassembled WGS sequence"/>
</dbReference>